<organism evidence="1 2">
    <name type="scientific">Paenibacillus cremeus</name>
    <dbReference type="NCBI Taxonomy" id="2163881"/>
    <lineage>
        <taxon>Bacteria</taxon>
        <taxon>Bacillati</taxon>
        <taxon>Bacillota</taxon>
        <taxon>Bacilli</taxon>
        <taxon>Bacillales</taxon>
        <taxon>Paenibacillaceae</taxon>
        <taxon>Paenibacillus</taxon>
    </lineage>
</organism>
<evidence type="ECO:0000313" key="1">
    <source>
        <dbReference type="EMBL" id="TVY08650.1"/>
    </source>
</evidence>
<dbReference type="AlphaFoldDB" id="A0A559K943"/>
<dbReference type="OrthoDB" id="8451229at2"/>
<protein>
    <submittedName>
        <fullName evidence="1">Uncharacterized protein</fullName>
    </submittedName>
</protein>
<proteinExistence type="predicted"/>
<dbReference type="Proteomes" id="UP000317036">
    <property type="component" value="Unassembled WGS sequence"/>
</dbReference>
<accession>A0A559K943</accession>
<evidence type="ECO:0000313" key="2">
    <source>
        <dbReference type="Proteomes" id="UP000317036"/>
    </source>
</evidence>
<keyword evidence="2" id="KW-1185">Reference proteome</keyword>
<sequence>MSKMKDPDYRKQLASIFIKLAEKIEQDEQFAGWLFEGTCLIAEKSRKSKAGPGQSNEPVTAPMIPDVIAIFSKEGPDALRERLNGCELDTLREIVLANGWDPAKKVRKWKTKHKIVAYIVDTVSKQMSKGKAFLD</sequence>
<dbReference type="RefSeq" id="WP_144849313.1">
    <property type="nucleotide sequence ID" value="NZ_VNJI01000021.1"/>
</dbReference>
<reference evidence="1 2" key="1">
    <citation type="submission" date="2019-07" db="EMBL/GenBank/DDBJ databases">
        <authorList>
            <person name="Kim J."/>
        </authorList>
    </citation>
    <scope>NUCLEOTIDE SEQUENCE [LARGE SCALE GENOMIC DNA]</scope>
    <source>
        <strain evidence="1 2">JC52</strain>
    </source>
</reference>
<name>A0A559K943_9BACL</name>
<comment type="caution">
    <text evidence="1">The sequence shown here is derived from an EMBL/GenBank/DDBJ whole genome shotgun (WGS) entry which is preliminary data.</text>
</comment>
<dbReference type="EMBL" id="VNJI01000021">
    <property type="protein sequence ID" value="TVY08650.1"/>
    <property type="molecule type" value="Genomic_DNA"/>
</dbReference>
<gene>
    <name evidence="1" type="ORF">FPZ49_17655</name>
</gene>